<accession>A0A9P0F579</accession>
<keyword evidence="4" id="KW-0813">Transport</keyword>
<keyword evidence="7" id="KW-0653">Protein transport</keyword>
<comment type="subcellular location">
    <subcellularLocation>
        <location evidence="1">Endoplasmic reticulum membrane</location>
        <topology evidence="1">Single-pass membrane protein</topology>
    </subcellularLocation>
</comment>
<evidence type="ECO:0000256" key="7">
    <source>
        <dbReference type="ARBA" id="ARBA00022927"/>
    </source>
</evidence>
<keyword evidence="5 11" id="KW-0812">Transmembrane</keyword>
<comment type="similarity">
    <text evidence="2">Belongs to the SecE/SEC61-gamma family.</text>
</comment>
<keyword evidence="10 11" id="KW-0472">Membrane</keyword>
<feature type="transmembrane region" description="Helical" evidence="11">
    <location>
        <begin position="59"/>
        <end position="84"/>
    </location>
</feature>
<evidence type="ECO:0008006" key="14">
    <source>
        <dbReference type="Google" id="ProtNLM"/>
    </source>
</evidence>
<gene>
    <name evidence="12" type="ORF">BEMITA_LOCUS11172</name>
</gene>
<dbReference type="InterPro" id="IPR001901">
    <property type="entry name" value="Translocase_SecE/Sec61-g"/>
</dbReference>
<dbReference type="FunFam" id="1.20.5.820:FF:000001">
    <property type="entry name" value="Transport protein Sec61 subunit gamma"/>
    <property type="match status" value="1"/>
</dbReference>
<dbReference type="EMBL" id="OU963868">
    <property type="protein sequence ID" value="CAH0392690.1"/>
    <property type="molecule type" value="Genomic_DNA"/>
</dbReference>
<dbReference type="Gene3D" id="1.20.5.820">
    <property type="entry name" value="Preprotein translocase SecE subunit"/>
    <property type="match status" value="1"/>
</dbReference>
<dbReference type="GO" id="GO:0006886">
    <property type="term" value="P:intracellular protein transport"/>
    <property type="evidence" value="ECO:0007669"/>
    <property type="project" value="InterPro"/>
</dbReference>
<dbReference type="SUPFAM" id="SSF103456">
    <property type="entry name" value="Preprotein translocase SecE subunit"/>
    <property type="match status" value="1"/>
</dbReference>
<evidence type="ECO:0000256" key="11">
    <source>
        <dbReference type="SAM" id="Phobius"/>
    </source>
</evidence>
<evidence type="ECO:0000256" key="5">
    <source>
        <dbReference type="ARBA" id="ARBA00022692"/>
    </source>
</evidence>
<dbReference type="InterPro" id="IPR023391">
    <property type="entry name" value="Prot_translocase_SecE_dom_sf"/>
</dbReference>
<evidence type="ECO:0000256" key="2">
    <source>
        <dbReference type="ARBA" id="ARBA00008274"/>
    </source>
</evidence>
<evidence type="ECO:0000256" key="10">
    <source>
        <dbReference type="ARBA" id="ARBA00023136"/>
    </source>
</evidence>
<proteinExistence type="inferred from homology"/>
<dbReference type="InterPro" id="IPR008158">
    <property type="entry name" value="Translocase_Sec61-g"/>
</dbReference>
<dbReference type="HAMAP" id="MF_00422">
    <property type="entry name" value="SecE"/>
    <property type="match status" value="1"/>
</dbReference>
<evidence type="ECO:0000256" key="4">
    <source>
        <dbReference type="ARBA" id="ARBA00022448"/>
    </source>
</evidence>
<dbReference type="PANTHER" id="PTHR12309">
    <property type="entry name" value="SEC61 GAMMA SUBUNIT"/>
    <property type="match status" value="1"/>
</dbReference>
<dbReference type="GO" id="GO:0008320">
    <property type="term" value="F:protein transmembrane transporter activity"/>
    <property type="evidence" value="ECO:0007669"/>
    <property type="project" value="InterPro"/>
</dbReference>
<keyword evidence="6" id="KW-0256">Endoplasmic reticulum</keyword>
<dbReference type="AlphaFoldDB" id="A0A9P0F579"/>
<organism evidence="12 13">
    <name type="scientific">Bemisia tabaci</name>
    <name type="common">Sweetpotato whitefly</name>
    <name type="synonym">Aleurodes tabaci</name>
    <dbReference type="NCBI Taxonomy" id="7038"/>
    <lineage>
        <taxon>Eukaryota</taxon>
        <taxon>Metazoa</taxon>
        <taxon>Ecdysozoa</taxon>
        <taxon>Arthropoda</taxon>
        <taxon>Hexapoda</taxon>
        <taxon>Insecta</taxon>
        <taxon>Pterygota</taxon>
        <taxon>Neoptera</taxon>
        <taxon>Paraneoptera</taxon>
        <taxon>Hemiptera</taxon>
        <taxon>Sternorrhyncha</taxon>
        <taxon>Aleyrodoidea</taxon>
        <taxon>Aleyrodidae</taxon>
        <taxon>Aleyrodinae</taxon>
        <taxon>Bemisia</taxon>
    </lineage>
</organism>
<protein>
    <recommendedName>
        <fullName evidence="14">Protein transport protein Sec61 subunit gamma</fullName>
    </recommendedName>
</protein>
<keyword evidence="13" id="KW-1185">Reference proteome</keyword>
<comment type="subunit">
    <text evidence="3">Heterotrimeric complex composed of SEC61-alpha, SEC61-beta and SEC61-gamma.</text>
</comment>
<name>A0A9P0F579_BEMTA</name>
<dbReference type="Pfam" id="PF00584">
    <property type="entry name" value="SecE"/>
    <property type="match status" value="1"/>
</dbReference>
<reference evidence="12" key="1">
    <citation type="submission" date="2021-12" db="EMBL/GenBank/DDBJ databases">
        <authorList>
            <person name="King R."/>
        </authorList>
    </citation>
    <scope>NUCLEOTIDE SEQUENCE</scope>
</reference>
<evidence type="ECO:0000256" key="6">
    <source>
        <dbReference type="ARBA" id="ARBA00022824"/>
    </source>
</evidence>
<keyword evidence="9" id="KW-0811">Translocation</keyword>
<dbReference type="Proteomes" id="UP001152759">
    <property type="component" value="Chromosome 7"/>
</dbReference>
<sequence>MTEWKRHQQLLSFDVTWKRLDITMDQINLILEPGQKFAKDSLRLVKRCTKPDRKEFKKIAVATAIGFCIMGFIGFFVKLIHIPINNIIVGS</sequence>
<dbReference type="NCBIfam" id="TIGR00327">
    <property type="entry name" value="secE_euk_arch"/>
    <property type="match status" value="1"/>
</dbReference>
<dbReference type="PROSITE" id="PS01067">
    <property type="entry name" value="SECE_SEC61G"/>
    <property type="match status" value="1"/>
</dbReference>
<evidence type="ECO:0000256" key="1">
    <source>
        <dbReference type="ARBA" id="ARBA00004389"/>
    </source>
</evidence>
<dbReference type="GO" id="GO:0006605">
    <property type="term" value="P:protein targeting"/>
    <property type="evidence" value="ECO:0007669"/>
    <property type="project" value="InterPro"/>
</dbReference>
<evidence type="ECO:0000313" key="12">
    <source>
        <dbReference type="EMBL" id="CAH0392690.1"/>
    </source>
</evidence>
<evidence type="ECO:0000256" key="8">
    <source>
        <dbReference type="ARBA" id="ARBA00022989"/>
    </source>
</evidence>
<evidence type="ECO:0000256" key="9">
    <source>
        <dbReference type="ARBA" id="ARBA00023010"/>
    </source>
</evidence>
<evidence type="ECO:0000313" key="13">
    <source>
        <dbReference type="Proteomes" id="UP001152759"/>
    </source>
</evidence>
<keyword evidence="8 11" id="KW-1133">Transmembrane helix</keyword>
<evidence type="ECO:0000256" key="3">
    <source>
        <dbReference type="ARBA" id="ARBA00011537"/>
    </source>
</evidence>
<dbReference type="GO" id="GO:0005789">
    <property type="term" value="C:endoplasmic reticulum membrane"/>
    <property type="evidence" value="ECO:0007669"/>
    <property type="project" value="UniProtKB-SubCell"/>
</dbReference>